<organism evidence="2 3">
    <name type="scientific">Acrasis kona</name>
    <dbReference type="NCBI Taxonomy" id="1008807"/>
    <lineage>
        <taxon>Eukaryota</taxon>
        <taxon>Discoba</taxon>
        <taxon>Heterolobosea</taxon>
        <taxon>Tetramitia</taxon>
        <taxon>Eutetramitia</taxon>
        <taxon>Acrasidae</taxon>
        <taxon>Acrasis</taxon>
    </lineage>
</organism>
<dbReference type="EMBL" id="JAOPGA020000791">
    <property type="protein sequence ID" value="KAL0481783.1"/>
    <property type="molecule type" value="Genomic_DNA"/>
</dbReference>
<keyword evidence="3" id="KW-1185">Reference proteome</keyword>
<evidence type="ECO:0000313" key="3">
    <source>
        <dbReference type="Proteomes" id="UP001431209"/>
    </source>
</evidence>
<dbReference type="Pfam" id="PF01852">
    <property type="entry name" value="START"/>
    <property type="match status" value="1"/>
</dbReference>
<dbReference type="CDD" id="cd00177">
    <property type="entry name" value="START"/>
    <property type="match status" value="1"/>
</dbReference>
<dbReference type="InterPro" id="IPR016137">
    <property type="entry name" value="RGS"/>
</dbReference>
<proteinExistence type="predicted"/>
<sequence length="425" mass="49093">MALSRESIVRQLSSYDIDFETAFDHKDIRECFYKHLISVHNQSPYLFLTEVEKYMTYISSRARYDAAKKIINLFLTPESTCEINVGHKLRESVIDEFNKSSEKICSRDLFDDIRVCIYAELREDNFPSFLNSKVFIDFMSDSLKEDAQFLSKIGSPSLVDTQSNDSISCDEKTVAASQSGKRNAINYDEKKIEISDADFDQALSDIKDEDMWKLFTQTDRIVINISKESFYHGKRCFKKAREELILPFGVEEVFYAYTDPRYCNTFDKAVKQEVANYIIQDKYSIVLFHLKLKLGFPFKNRDFCLLNSCKRLPDGSILSVRKSVESHLVPSRRSHVRAVLVGGMLFEKLKNNRTRMVQSYFVDIGGYITPAIYMKALLNRAAIGDFSEQLQEVCRKRRDDGDKGPVRGKGQTLADPLVHYEGYRI</sequence>
<dbReference type="AlphaFoldDB" id="A0AAW2YXQ6"/>
<dbReference type="GO" id="GO:0008289">
    <property type="term" value="F:lipid binding"/>
    <property type="evidence" value="ECO:0007669"/>
    <property type="project" value="InterPro"/>
</dbReference>
<gene>
    <name evidence="2" type="ORF">AKO1_012435</name>
</gene>
<dbReference type="Gene3D" id="3.30.530.20">
    <property type="match status" value="1"/>
</dbReference>
<dbReference type="InterPro" id="IPR023393">
    <property type="entry name" value="START-like_dom_sf"/>
</dbReference>
<evidence type="ECO:0000259" key="1">
    <source>
        <dbReference type="PROSITE" id="PS50132"/>
    </source>
</evidence>
<dbReference type="Proteomes" id="UP001431209">
    <property type="component" value="Unassembled WGS sequence"/>
</dbReference>
<name>A0AAW2YXQ6_9EUKA</name>
<dbReference type="InterPro" id="IPR051213">
    <property type="entry name" value="START_lipid_transfer"/>
</dbReference>
<dbReference type="SMART" id="SM00315">
    <property type="entry name" value="RGS"/>
    <property type="match status" value="1"/>
</dbReference>
<dbReference type="CDD" id="cd07440">
    <property type="entry name" value="RGS"/>
    <property type="match status" value="1"/>
</dbReference>
<dbReference type="SUPFAM" id="SSF55961">
    <property type="entry name" value="Bet v1-like"/>
    <property type="match status" value="1"/>
</dbReference>
<dbReference type="InterPro" id="IPR002913">
    <property type="entry name" value="START_lipid-bd_dom"/>
</dbReference>
<dbReference type="InterPro" id="IPR036305">
    <property type="entry name" value="RGS_sf"/>
</dbReference>
<protein>
    <submittedName>
        <fullName evidence="2">Regulator of G-protein signaling</fullName>
    </submittedName>
</protein>
<dbReference type="Pfam" id="PF00615">
    <property type="entry name" value="RGS"/>
    <property type="match status" value="1"/>
</dbReference>
<feature type="domain" description="RGS" evidence="1">
    <location>
        <begin position="18"/>
        <end position="139"/>
    </location>
</feature>
<dbReference type="PANTHER" id="PTHR19308">
    <property type="entry name" value="PHOSPHATIDYLCHOLINE TRANSFER PROTEIN"/>
    <property type="match status" value="1"/>
</dbReference>
<dbReference type="GO" id="GO:0005737">
    <property type="term" value="C:cytoplasm"/>
    <property type="evidence" value="ECO:0007669"/>
    <property type="project" value="UniProtKB-ARBA"/>
</dbReference>
<dbReference type="InterPro" id="IPR044926">
    <property type="entry name" value="RGS_subdomain_2"/>
</dbReference>
<dbReference type="SUPFAM" id="SSF48097">
    <property type="entry name" value="Regulator of G-protein signaling, RGS"/>
    <property type="match status" value="1"/>
</dbReference>
<dbReference type="Gene3D" id="1.10.167.10">
    <property type="entry name" value="Regulator of G-protein Signalling 4, domain 2"/>
    <property type="match status" value="1"/>
</dbReference>
<dbReference type="PANTHER" id="PTHR19308:SF14">
    <property type="entry name" value="START DOMAIN-CONTAINING PROTEIN"/>
    <property type="match status" value="1"/>
</dbReference>
<dbReference type="PROSITE" id="PS50132">
    <property type="entry name" value="RGS"/>
    <property type="match status" value="1"/>
</dbReference>
<comment type="caution">
    <text evidence="2">The sequence shown here is derived from an EMBL/GenBank/DDBJ whole genome shotgun (WGS) entry which is preliminary data.</text>
</comment>
<accession>A0AAW2YXQ6</accession>
<reference evidence="2 3" key="1">
    <citation type="submission" date="2024-03" db="EMBL/GenBank/DDBJ databases">
        <title>The Acrasis kona genome and developmental transcriptomes reveal deep origins of eukaryotic multicellular pathways.</title>
        <authorList>
            <person name="Sheikh S."/>
            <person name="Fu C.-J."/>
            <person name="Brown M.W."/>
            <person name="Baldauf S.L."/>
        </authorList>
    </citation>
    <scope>NUCLEOTIDE SEQUENCE [LARGE SCALE GENOMIC DNA]</scope>
    <source>
        <strain evidence="2 3">ATCC MYA-3509</strain>
    </source>
</reference>
<evidence type="ECO:0000313" key="2">
    <source>
        <dbReference type="EMBL" id="KAL0481783.1"/>
    </source>
</evidence>